<reference evidence="2" key="1">
    <citation type="submission" date="2021-11" db="EMBL/GenBank/DDBJ databases">
        <authorList>
            <person name="Rodrigo-Torres L."/>
            <person name="Arahal R. D."/>
            <person name="Lucena T."/>
        </authorList>
    </citation>
    <scope>NUCLEOTIDE SEQUENCE</scope>
    <source>
        <strain evidence="2">CECT 7929</strain>
    </source>
</reference>
<sequence>MPENQKAKMLSYVFFLLIFVMLIGGILLN</sequence>
<keyword evidence="1" id="KW-0812">Transmembrane</keyword>
<keyword evidence="1" id="KW-1133">Transmembrane helix</keyword>
<feature type="transmembrane region" description="Helical" evidence="1">
    <location>
        <begin position="9"/>
        <end position="28"/>
    </location>
</feature>
<evidence type="ECO:0000313" key="3">
    <source>
        <dbReference type="Proteomes" id="UP000838672"/>
    </source>
</evidence>
<evidence type="ECO:0000313" key="2">
    <source>
        <dbReference type="EMBL" id="CAH0535238.1"/>
    </source>
</evidence>
<gene>
    <name evidence="2" type="ORF">VST7929_02884</name>
</gene>
<proteinExistence type="predicted"/>
<accession>A0ABM8ZX46</accession>
<dbReference type="Proteomes" id="UP000838672">
    <property type="component" value="Unassembled WGS sequence"/>
</dbReference>
<evidence type="ECO:0000256" key="1">
    <source>
        <dbReference type="SAM" id="Phobius"/>
    </source>
</evidence>
<name>A0ABM8ZX46_9VIBR</name>
<organism evidence="2 3">
    <name type="scientific">Vibrio stylophorae</name>
    <dbReference type="NCBI Taxonomy" id="659351"/>
    <lineage>
        <taxon>Bacteria</taxon>
        <taxon>Pseudomonadati</taxon>
        <taxon>Pseudomonadota</taxon>
        <taxon>Gammaproteobacteria</taxon>
        <taxon>Vibrionales</taxon>
        <taxon>Vibrionaceae</taxon>
        <taxon>Vibrio</taxon>
    </lineage>
</organism>
<protein>
    <submittedName>
        <fullName evidence="2">Uncharacterized protein</fullName>
    </submittedName>
</protein>
<dbReference type="EMBL" id="CAKLDI010000002">
    <property type="protein sequence ID" value="CAH0535238.1"/>
    <property type="molecule type" value="Genomic_DNA"/>
</dbReference>
<keyword evidence="1" id="KW-0472">Membrane</keyword>
<keyword evidence="3" id="KW-1185">Reference proteome</keyword>
<comment type="caution">
    <text evidence="2">The sequence shown here is derived from an EMBL/GenBank/DDBJ whole genome shotgun (WGS) entry which is preliminary data.</text>
</comment>